<comment type="caution">
    <text evidence="2">The sequence shown here is derived from an EMBL/GenBank/DDBJ whole genome shotgun (WGS) entry which is preliminary data.</text>
</comment>
<feature type="transmembrane region" description="Helical" evidence="1">
    <location>
        <begin position="119"/>
        <end position="140"/>
    </location>
</feature>
<reference evidence="2" key="1">
    <citation type="journal article" date="2014" name="Int. J. Syst. Evol. Microbiol.">
        <title>Complete genome sequence of Corynebacterium casei LMG S-19264T (=DSM 44701T), isolated from a smear-ripened cheese.</title>
        <authorList>
            <consortium name="US DOE Joint Genome Institute (JGI-PGF)"/>
            <person name="Walter F."/>
            <person name="Albersmeier A."/>
            <person name="Kalinowski J."/>
            <person name="Ruckert C."/>
        </authorList>
    </citation>
    <scope>NUCLEOTIDE SEQUENCE</scope>
    <source>
        <strain evidence="2">JCM 3302</strain>
    </source>
</reference>
<keyword evidence="3" id="KW-1185">Reference proteome</keyword>
<gene>
    <name evidence="2" type="ORF">GCM10014715_64270</name>
</gene>
<reference evidence="2" key="2">
    <citation type="submission" date="2020-09" db="EMBL/GenBank/DDBJ databases">
        <authorList>
            <person name="Sun Q."/>
            <person name="Ohkuma M."/>
        </authorList>
    </citation>
    <scope>NUCLEOTIDE SEQUENCE</scope>
    <source>
        <strain evidence="2">JCM 3302</strain>
    </source>
</reference>
<keyword evidence="1" id="KW-0472">Membrane</keyword>
<keyword evidence="1" id="KW-0812">Transmembrane</keyword>
<organism evidence="2 3">
    <name type="scientific">Streptomyces spiralis</name>
    <dbReference type="NCBI Taxonomy" id="66376"/>
    <lineage>
        <taxon>Bacteria</taxon>
        <taxon>Bacillati</taxon>
        <taxon>Actinomycetota</taxon>
        <taxon>Actinomycetes</taxon>
        <taxon>Kitasatosporales</taxon>
        <taxon>Streptomycetaceae</taxon>
        <taxon>Streptomyces</taxon>
    </lineage>
</organism>
<dbReference type="EMBL" id="BNBC01000038">
    <property type="protein sequence ID" value="GHE99195.1"/>
    <property type="molecule type" value="Genomic_DNA"/>
</dbReference>
<feature type="transmembrane region" description="Helical" evidence="1">
    <location>
        <begin position="49"/>
        <end position="71"/>
    </location>
</feature>
<protein>
    <submittedName>
        <fullName evidence="2">Uncharacterized protein</fullName>
    </submittedName>
</protein>
<evidence type="ECO:0000313" key="3">
    <source>
        <dbReference type="Proteomes" id="UP000641386"/>
    </source>
</evidence>
<dbReference type="RefSeq" id="WP_189905840.1">
    <property type="nucleotide sequence ID" value="NZ_BNBC01000038.1"/>
</dbReference>
<accession>A0A919AF25</accession>
<sequence length="142" mass="15666">MTHLLALTWQLRLVGMALIGMGLLHVVLPRILGWPDDLGNTSLLTRQVSYAHLFFIGLTCVLLGALSLAFARELLTGGSLPTVLLCGQTLFWGLRWVMEFAYFSPRLWRGHRLRTAGHVALSALWTWVTAVFAVATVHAAGQ</sequence>
<feature type="transmembrane region" description="Helical" evidence="1">
    <location>
        <begin position="6"/>
        <end position="28"/>
    </location>
</feature>
<keyword evidence="1" id="KW-1133">Transmembrane helix</keyword>
<dbReference type="Proteomes" id="UP000641386">
    <property type="component" value="Unassembled WGS sequence"/>
</dbReference>
<feature type="transmembrane region" description="Helical" evidence="1">
    <location>
        <begin position="77"/>
        <end position="98"/>
    </location>
</feature>
<evidence type="ECO:0000256" key="1">
    <source>
        <dbReference type="SAM" id="Phobius"/>
    </source>
</evidence>
<name>A0A919AF25_9ACTN</name>
<dbReference type="AlphaFoldDB" id="A0A919AF25"/>
<proteinExistence type="predicted"/>
<evidence type="ECO:0000313" key="2">
    <source>
        <dbReference type="EMBL" id="GHE99195.1"/>
    </source>
</evidence>